<dbReference type="EMBL" id="HBEF01024087">
    <property type="protein sequence ID" value="CAD8342739.1"/>
    <property type="molecule type" value="Transcribed_RNA"/>
</dbReference>
<evidence type="ECO:0000256" key="5">
    <source>
        <dbReference type="ARBA" id="ARBA00023136"/>
    </source>
</evidence>
<dbReference type="Pfam" id="PF00804">
    <property type="entry name" value="Syntaxin"/>
    <property type="match status" value="1"/>
</dbReference>
<feature type="region of interest" description="Disordered" evidence="6">
    <location>
        <begin position="1"/>
        <end position="42"/>
    </location>
</feature>
<evidence type="ECO:0000256" key="4">
    <source>
        <dbReference type="ARBA" id="ARBA00022989"/>
    </source>
</evidence>
<comment type="subcellular location">
    <subcellularLocation>
        <location evidence="1">Membrane</location>
        <topology evidence="1">Single-pass type IV membrane protein</topology>
    </subcellularLocation>
</comment>
<dbReference type="PROSITE" id="PS50192">
    <property type="entry name" value="T_SNARE"/>
    <property type="match status" value="1"/>
</dbReference>
<dbReference type="CDD" id="cd00179">
    <property type="entry name" value="SynN"/>
    <property type="match status" value="1"/>
</dbReference>
<dbReference type="PANTHER" id="PTHR19957:SF307">
    <property type="entry name" value="PROTEIN SSO1-RELATED"/>
    <property type="match status" value="1"/>
</dbReference>
<protein>
    <recommendedName>
        <fullName evidence="8">t-SNARE coiled-coil homology domain-containing protein</fullName>
    </recommendedName>
</protein>
<sequence>MNNRLGDIPAWAMEDSDDDEPDVPSPFDGDDKKKGDGAGDIELANAQPKYMENFFRDVDKIKADIETVAEATKQIGSINEQALSATTTNEENELSRKLRPLVENTNKRAKQTKTLLGLLKEETAKLNDEKQINASDTRVRENLCTTLTRKFIDEMKLYQAAQQKYKSDIKSKVKRQVQIVKPDATDDEIDAVMKSDGGRDALYKERILAGGVNDQIKTTYAKVAGKYQDVLTLESSVAQLHQMFLDFALLTEQQGELLDQIEFQVKQAGDYVEEANVDVHEAIEYQKSIRKKQCWILILALICSVVLLFVLGVF</sequence>
<dbReference type="GO" id="GO:0006886">
    <property type="term" value="P:intracellular protein transport"/>
    <property type="evidence" value="ECO:0007669"/>
    <property type="project" value="TreeGrafter"/>
</dbReference>
<dbReference type="GO" id="GO:0006906">
    <property type="term" value="P:vesicle fusion"/>
    <property type="evidence" value="ECO:0007669"/>
    <property type="project" value="TreeGrafter"/>
</dbReference>
<evidence type="ECO:0000256" key="7">
    <source>
        <dbReference type="SAM" id="Phobius"/>
    </source>
</evidence>
<evidence type="ECO:0000256" key="6">
    <source>
        <dbReference type="SAM" id="MobiDB-lite"/>
    </source>
</evidence>
<dbReference type="Pfam" id="PF05739">
    <property type="entry name" value="SNARE"/>
    <property type="match status" value="1"/>
</dbReference>
<comment type="similarity">
    <text evidence="2">Belongs to the syntaxin family.</text>
</comment>
<feature type="transmembrane region" description="Helical" evidence="7">
    <location>
        <begin position="294"/>
        <end position="313"/>
    </location>
</feature>
<dbReference type="GO" id="GO:0031201">
    <property type="term" value="C:SNARE complex"/>
    <property type="evidence" value="ECO:0007669"/>
    <property type="project" value="TreeGrafter"/>
</dbReference>
<keyword evidence="4 7" id="KW-1133">Transmembrane helix</keyword>
<dbReference type="AlphaFoldDB" id="A0A7R9ZT34"/>
<dbReference type="InterPro" id="IPR010989">
    <property type="entry name" value="SNARE"/>
</dbReference>
<gene>
    <name evidence="9" type="ORF">CAUS1442_LOCUS14874</name>
</gene>
<name>A0A7R9ZT34_9STRA</name>
<dbReference type="SUPFAM" id="SSF47661">
    <property type="entry name" value="t-snare proteins"/>
    <property type="match status" value="1"/>
</dbReference>
<dbReference type="SMART" id="SM00503">
    <property type="entry name" value="SynN"/>
    <property type="match status" value="1"/>
</dbReference>
<dbReference type="GO" id="GO:0012505">
    <property type="term" value="C:endomembrane system"/>
    <property type="evidence" value="ECO:0007669"/>
    <property type="project" value="TreeGrafter"/>
</dbReference>
<evidence type="ECO:0000259" key="8">
    <source>
        <dbReference type="PROSITE" id="PS50192"/>
    </source>
</evidence>
<feature type="domain" description="T-SNARE coiled-coil homology" evidence="8">
    <location>
        <begin position="220"/>
        <end position="282"/>
    </location>
</feature>
<dbReference type="Gene3D" id="1.20.58.70">
    <property type="match status" value="1"/>
</dbReference>
<dbReference type="GO" id="GO:0005886">
    <property type="term" value="C:plasma membrane"/>
    <property type="evidence" value="ECO:0007669"/>
    <property type="project" value="TreeGrafter"/>
</dbReference>
<dbReference type="InterPro" id="IPR000727">
    <property type="entry name" value="T_SNARE_dom"/>
</dbReference>
<evidence type="ECO:0000256" key="1">
    <source>
        <dbReference type="ARBA" id="ARBA00004211"/>
    </source>
</evidence>
<dbReference type="Gene3D" id="1.20.5.110">
    <property type="match status" value="1"/>
</dbReference>
<evidence type="ECO:0000256" key="3">
    <source>
        <dbReference type="ARBA" id="ARBA00022692"/>
    </source>
</evidence>
<dbReference type="PANTHER" id="PTHR19957">
    <property type="entry name" value="SYNTAXIN"/>
    <property type="match status" value="1"/>
</dbReference>
<dbReference type="SMART" id="SM00397">
    <property type="entry name" value="t_SNARE"/>
    <property type="match status" value="1"/>
</dbReference>
<keyword evidence="5 7" id="KW-0472">Membrane</keyword>
<dbReference type="GO" id="GO:0006887">
    <property type="term" value="P:exocytosis"/>
    <property type="evidence" value="ECO:0007669"/>
    <property type="project" value="TreeGrafter"/>
</dbReference>
<dbReference type="CDD" id="cd15848">
    <property type="entry name" value="SNARE_syntaxin1-like"/>
    <property type="match status" value="1"/>
</dbReference>
<evidence type="ECO:0000256" key="2">
    <source>
        <dbReference type="ARBA" id="ARBA00009063"/>
    </source>
</evidence>
<dbReference type="InterPro" id="IPR006011">
    <property type="entry name" value="Syntaxin_N"/>
</dbReference>
<proteinExistence type="inferred from homology"/>
<dbReference type="GO" id="GO:0005484">
    <property type="term" value="F:SNAP receptor activity"/>
    <property type="evidence" value="ECO:0007669"/>
    <property type="project" value="TreeGrafter"/>
</dbReference>
<evidence type="ECO:0000313" key="9">
    <source>
        <dbReference type="EMBL" id="CAD8342739.1"/>
    </source>
</evidence>
<accession>A0A7R9ZT34</accession>
<organism evidence="9">
    <name type="scientific">Craspedostauros australis</name>
    <dbReference type="NCBI Taxonomy" id="1486917"/>
    <lineage>
        <taxon>Eukaryota</taxon>
        <taxon>Sar</taxon>
        <taxon>Stramenopiles</taxon>
        <taxon>Ochrophyta</taxon>
        <taxon>Bacillariophyta</taxon>
        <taxon>Bacillariophyceae</taxon>
        <taxon>Bacillariophycidae</taxon>
        <taxon>Naviculales</taxon>
        <taxon>Naviculaceae</taxon>
        <taxon>Craspedostauros</taxon>
    </lineage>
</organism>
<dbReference type="GO" id="GO:0000149">
    <property type="term" value="F:SNARE binding"/>
    <property type="evidence" value="ECO:0007669"/>
    <property type="project" value="TreeGrafter"/>
</dbReference>
<dbReference type="InterPro" id="IPR045242">
    <property type="entry name" value="Syntaxin"/>
</dbReference>
<keyword evidence="3 7" id="KW-0812">Transmembrane</keyword>
<dbReference type="GO" id="GO:0048278">
    <property type="term" value="P:vesicle docking"/>
    <property type="evidence" value="ECO:0007669"/>
    <property type="project" value="TreeGrafter"/>
</dbReference>
<reference evidence="9" key="1">
    <citation type="submission" date="2021-01" db="EMBL/GenBank/DDBJ databases">
        <authorList>
            <person name="Corre E."/>
            <person name="Pelletier E."/>
            <person name="Niang G."/>
            <person name="Scheremetjew M."/>
            <person name="Finn R."/>
            <person name="Kale V."/>
            <person name="Holt S."/>
            <person name="Cochrane G."/>
            <person name="Meng A."/>
            <person name="Brown T."/>
            <person name="Cohen L."/>
        </authorList>
    </citation>
    <scope>NUCLEOTIDE SEQUENCE</scope>
    <source>
        <strain evidence="9">CCMP3328</strain>
    </source>
</reference>